<dbReference type="Proteomes" id="UP000051260">
    <property type="component" value="Unassembled WGS sequence"/>
</dbReference>
<proteinExistence type="predicted"/>
<evidence type="ECO:0000313" key="1">
    <source>
        <dbReference type="EMBL" id="CUK19606.1"/>
    </source>
</evidence>
<dbReference type="AlphaFoldDB" id="A0A0P1IQF7"/>
<dbReference type="EMBL" id="CYUD01000023">
    <property type="protein sequence ID" value="CUK19606.1"/>
    <property type="molecule type" value="Genomic_DNA"/>
</dbReference>
<accession>A0A0P1IQF7</accession>
<protein>
    <submittedName>
        <fullName evidence="1">Uncharacterized protein</fullName>
    </submittedName>
</protein>
<organism evidence="1 2">
    <name type="scientific">Ruegeria denitrificans</name>
    <dbReference type="NCBI Taxonomy" id="1715692"/>
    <lineage>
        <taxon>Bacteria</taxon>
        <taxon>Pseudomonadati</taxon>
        <taxon>Pseudomonadota</taxon>
        <taxon>Alphaproteobacteria</taxon>
        <taxon>Rhodobacterales</taxon>
        <taxon>Roseobacteraceae</taxon>
        <taxon>Ruegeria</taxon>
    </lineage>
</organism>
<sequence length="60" mass="6571">MSVLVVDDEPGMRNFLPKALKKPLRHGRLRIKAPDLTIMHERDLPAAKRVAIVAAGGRSG</sequence>
<keyword evidence="2" id="KW-1185">Reference proteome</keyword>
<name>A0A0P1IQF7_9RHOB</name>
<evidence type="ECO:0000313" key="2">
    <source>
        <dbReference type="Proteomes" id="UP000051260"/>
    </source>
</evidence>
<gene>
    <name evidence="1" type="ORF">RUE5091_04404</name>
</gene>
<reference evidence="2" key="1">
    <citation type="submission" date="2015-09" db="EMBL/GenBank/DDBJ databases">
        <authorList>
            <person name="Rodrigo-Torres L."/>
            <person name="Arahal D.R."/>
        </authorList>
    </citation>
    <scope>NUCLEOTIDE SEQUENCE [LARGE SCALE GENOMIC DNA]</scope>
    <source>
        <strain evidence="2">CECT 5091</strain>
    </source>
</reference>